<feature type="transmembrane region" description="Helical" evidence="1">
    <location>
        <begin position="128"/>
        <end position="150"/>
    </location>
</feature>
<feature type="transmembrane region" description="Helical" evidence="1">
    <location>
        <begin position="20"/>
        <end position="40"/>
    </location>
</feature>
<feature type="transmembrane region" description="Helical" evidence="1">
    <location>
        <begin position="73"/>
        <end position="93"/>
    </location>
</feature>
<dbReference type="AlphaFoldDB" id="A0A6B9FCX0"/>
<sequence length="284" mass="29817">MSLRSTDDPPFGAVVVDLVRVRDCLALAAVPAALLGIFLLPESSRRSLTFLYASPTLTTAFAAHFVHFRVTHLASNLLGYGVFAGVAYLLAVLAGRRRLFGAATGTFLLALPPVLSALNLALPRRAVGYGFSGVNAAFAGLLALLIPIYARARLASWIEFRHAPAVFFVVIAITPVVALPPSTTSLGITLTCGVLGTYYVHALETDRRRAGGVETAGSTRGWLDLLVVATLLCVGFPFVGFGAGATGSATVPNDYVHLLGFCLGFIGPYVCLVLELFDTDGSTG</sequence>
<organism evidence="2 3">
    <name type="scientific">Haloplanus rallus</name>
    <dbReference type="NCBI Taxonomy" id="1816183"/>
    <lineage>
        <taxon>Archaea</taxon>
        <taxon>Methanobacteriati</taxon>
        <taxon>Methanobacteriota</taxon>
        <taxon>Stenosarchaea group</taxon>
        <taxon>Halobacteria</taxon>
        <taxon>Halobacteriales</taxon>
        <taxon>Haloferacaceae</taxon>
        <taxon>Haloplanus</taxon>
    </lineage>
</organism>
<keyword evidence="1" id="KW-1133">Transmembrane helix</keyword>
<evidence type="ECO:0000313" key="3">
    <source>
        <dbReference type="Proteomes" id="UP000428325"/>
    </source>
</evidence>
<feature type="transmembrane region" description="Helical" evidence="1">
    <location>
        <begin position="47"/>
        <end position="67"/>
    </location>
</feature>
<keyword evidence="1" id="KW-0812">Transmembrane</keyword>
<feature type="transmembrane region" description="Helical" evidence="1">
    <location>
        <begin position="222"/>
        <end position="243"/>
    </location>
</feature>
<keyword evidence="3" id="KW-1185">Reference proteome</keyword>
<feature type="transmembrane region" description="Helical" evidence="1">
    <location>
        <begin position="255"/>
        <end position="277"/>
    </location>
</feature>
<feature type="transmembrane region" description="Helical" evidence="1">
    <location>
        <begin position="100"/>
        <end position="122"/>
    </location>
</feature>
<evidence type="ECO:0000313" key="2">
    <source>
        <dbReference type="EMBL" id="QGX93659.1"/>
    </source>
</evidence>
<keyword evidence="1" id="KW-0472">Membrane</keyword>
<evidence type="ECO:0008006" key="4">
    <source>
        <dbReference type="Google" id="ProtNLM"/>
    </source>
</evidence>
<proteinExistence type="predicted"/>
<feature type="transmembrane region" description="Helical" evidence="1">
    <location>
        <begin position="185"/>
        <end position="201"/>
    </location>
</feature>
<name>A0A6B9FCX0_9EURY</name>
<feature type="transmembrane region" description="Helical" evidence="1">
    <location>
        <begin position="162"/>
        <end position="179"/>
    </location>
</feature>
<dbReference type="KEGG" id="hra:EI982_02045"/>
<accession>A0A6B9FCX0</accession>
<reference evidence="2 3" key="1">
    <citation type="submission" date="2018-12" db="EMBL/GenBank/DDBJ databases">
        <title>Complete genome sequence of Haloplanus rallus MBLA0036.</title>
        <authorList>
            <person name="Nam Y.-d."/>
            <person name="Kang J."/>
            <person name="Chung W.-H."/>
            <person name="Park Y.S."/>
        </authorList>
    </citation>
    <scope>NUCLEOTIDE SEQUENCE [LARGE SCALE GENOMIC DNA]</scope>
    <source>
        <strain evidence="2 3">MBLA0036</strain>
    </source>
</reference>
<dbReference type="RefSeq" id="WP_157687900.1">
    <property type="nucleotide sequence ID" value="NZ_CP034345.1"/>
</dbReference>
<gene>
    <name evidence="2" type="ORF">EI982_02045</name>
</gene>
<evidence type="ECO:0000256" key="1">
    <source>
        <dbReference type="SAM" id="Phobius"/>
    </source>
</evidence>
<dbReference type="EMBL" id="CP034345">
    <property type="protein sequence ID" value="QGX93659.1"/>
    <property type="molecule type" value="Genomic_DNA"/>
</dbReference>
<dbReference type="OrthoDB" id="313547at2157"/>
<protein>
    <recommendedName>
        <fullName evidence="4">Rhomboid family intramembrane serine protease</fullName>
    </recommendedName>
</protein>
<dbReference type="GeneID" id="99244635"/>
<dbReference type="Proteomes" id="UP000428325">
    <property type="component" value="Chromosome"/>
</dbReference>